<dbReference type="Pfam" id="PF07690">
    <property type="entry name" value="MFS_1"/>
    <property type="match status" value="1"/>
</dbReference>
<comment type="caution">
    <text evidence="6">The sequence shown here is derived from an EMBL/GenBank/DDBJ whole genome shotgun (WGS) entry which is preliminary data.</text>
</comment>
<dbReference type="NCBIfam" id="NF007256">
    <property type="entry name" value="PRK09705.1"/>
    <property type="match status" value="1"/>
</dbReference>
<accession>A0ABT7XTP8</accession>
<dbReference type="RefSeq" id="WP_289831817.1">
    <property type="nucleotide sequence ID" value="NZ_JAUEDK010000056.1"/>
</dbReference>
<reference evidence="6" key="1">
    <citation type="submission" date="2023-06" db="EMBL/GenBank/DDBJ databases">
        <authorList>
            <person name="Zhang S."/>
        </authorList>
    </citation>
    <scope>NUCLEOTIDE SEQUENCE</scope>
    <source>
        <strain evidence="6">SG2303</strain>
    </source>
</reference>
<proteinExistence type="predicted"/>
<evidence type="ECO:0000256" key="1">
    <source>
        <dbReference type="ARBA" id="ARBA00022692"/>
    </source>
</evidence>
<evidence type="ECO:0000256" key="3">
    <source>
        <dbReference type="ARBA" id="ARBA00023136"/>
    </source>
</evidence>
<feature type="transmembrane region" description="Helical" evidence="4">
    <location>
        <begin position="338"/>
        <end position="360"/>
    </location>
</feature>
<dbReference type="EMBL" id="JAUEDK010000056">
    <property type="protein sequence ID" value="MDN0077176.1"/>
    <property type="molecule type" value="Genomic_DNA"/>
</dbReference>
<feature type="transmembrane region" description="Helical" evidence="4">
    <location>
        <begin position="248"/>
        <end position="272"/>
    </location>
</feature>
<keyword evidence="3 4" id="KW-0472">Membrane</keyword>
<dbReference type="PROSITE" id="PS50850">
    <property type="entry name" value="MFS"/>
    <property type="match status" value="1"/>
</dbReference>
<feature type="transmembrane region" description="Helical" evidence="4">
    <location>
        <begin position="138"/>
        <end position="162"/>
    </location>
</feature>
<organism evidence="6 7">
    <name type="scientific">Crenobacter oryzisoli</name>
    <dbReference type="NCBI Taxonomy" id="3056844"/>
    <lineage>
        <taxon>Bacteria</taxon>
        <taxon>Pseudomonadati</taxon>
        <taxon>Pseudomonadota</taxon>
        <taxon>Betaproteobacteria</taxon>
        <taxon>Neisseriales</taxon>
        <taxon>Neisseriaceae</taxon>
        <taxon>Crenobacter</taxon>
    </lineage>
</organism>
<feature type="transmembrane region" description="Helical" evidence="4">
    <location>
        <begin position="174"/>
        <end position="193"/>
    </location>
</feature>
<feature type="transmembrane region" description="Helical" evidence="4">
    <location>
        <begin position="279"/>
        <end position="298"/>
    </location>
</feature>
<keyword evidence="2 4" id="KW-1133">Transmembrane helix</keyword>
<feature type="transmembrane region" description="Helical" evidence="4">
    <location>
        <begin position="366"/>
        <end position="389"/>
    </location>
</feature>
<feature type="transmembrane region" description="Helical" evidence="4">
    <location>
        <begin position="304"/>
        <end position="326"/>
    </location>
</feature>
<dbReference type="PANTHER" id="PTHR23523">
    <property type="match status" value="1"/>
</dbReference>
<gene>
    <name evidence="6" type="ORF">QU481_20245</name>
</gene>
<sequence>MLEGTLASPRARRGGALLLAALVLVALNLRPTLTSVSPLLGDIRAATGMPFRLASLLTTLPVLAMGLFALAGGRVSRTIGDRHGVALGLVVIAAACAWRWSSAGSGALIGSAALAGVGVALIQALLPGVIKHNYLPRLALTMGLYSASIMGGGGLGAVVSPYTAHLAGDWHVGLGIWALPAAAALMAWYAVPGQMPEAAAAGRGLEPLLRNRRAWLLALYFGLINGGYTSMVAWLPPFFVQRGLTAQHAGSLLGLMTAAQVVAALTLPALALRSADRRPWLAFGLLLQLTGFIGLQLYPDTLRWLWVVVTGFGLGGCFALCLILTLDHLHEPRRAGELAAFVQGVGFIIAALAPFAIGWIRDVSGGFGAGWLLLTVSAAAMLGVTTRYAPQGYSAAMRGLGANKNR</sequence>
<protein>
    <submittedName>
        <fullName evidence="6">Cyanate transporter</fullName>
    </submittedName>
</protein>
<dbReference type="InterPro" id="IPR052524">
    <property type="entry name" value="MFS_Cyanate_Porter"/>
</dbReference>
<dbReference type="Gene3D" id="1.20.1250.20">
    <property type="entry name" value="MFS general substrate transporter like domains"/>
    <property type="match status" value="2"/>
</dbReference>
<dbReference type="InterPro" id="IPR036259">
    <property type="entry name" value="MFS_trans_sf"/>
</dbReference>
<evidence type="ECO:0000256" key="4">
    <source>
        <dbReference type="SAM" id="Phobius"/>
    </source>
</evidence>
<dbReference type="Proteomes" id="UP001168540">
    <property type="component" value="Unassembled WGS sequence"/>
</dbReference>
<dbReference type="InterPro" id="IPR020846">
    <property type="entry name" value="MFS_dom"/>
</dbReference>
<dbReference type="InterPro" id="IPR011701">
    <property type="entry name" value="MFS"/>
</dbReference>
<dbReference type="SUPFAM" id="SSF103473">
    <property type="entry name" value="MFS general substrate transporter"/>
    <property type="match status" value="1"/>
</dbReference>
<feature type="domain" description="Major facilitator superfamily (MFS) profile" evidence="5">
    <location>
        <begin position="16"/>
        <end position="395"/>
    </location>
</feature>
<evidence type="ECO:0000259" key="5">
    <source>
        <dbReference type="PROSITE" id="PS50850"/>
    </source>
</evidence>
<feature type="transmembrane region" description="Helical" evidence="4">
    <location>
        <begin position="107"/>
        <end position="126"/>
    </location>
</feature>
<feature type="transmembrane region" description="Helical" evidence="4">
    <location>
        <begin position="214"/>
        <end position="236"/>
    </location>
</feature>
<keyword evidence="1 4" id="KW-0812">Transmembrane</keyword>
<feature type="transmembrane region" description="Helical" evidence="4">
    <location>
        <begin position="84"/>
        <end position="101"/>
    </location>
</feature>
<evidence type="ECO:0000256" key="2">
    <source>
        <dbReference type="ARBA" id="ARBA00022989"/>
    </source>
</evidence>
<evidence type="ECO:0000313" key="6">
    <source>
        <dbReference type="EMBL" id="MDN0077176.1"/>
    </source>
</evidence>
<dbReference type="PANTHER" id="PTHR23523:SF1">
    <property type="entry name" value="CYANATE TRANSPORT PROTEIN CYNX"/>
    <property type="match status" value="1"/>
</dbReference>
<evidence type="ECO:0000313" key="7">
    <source>
        <dbReference type="Proteomes" id="UP001168540"/>
    </source>
</evidence>
<keyword evidence="7" id="KW-1185">Reference proteome</keyword>
<name>A0ABT7XTP8_9NEIS</name>
<feature type="transmembrane region" description="Helical" evidence="4">
    <location>
        <begin position="51"/>
        <end position="72"/>
    </location>
</feature>